<dbReference type="Gene3D" id="2.120.10.30">
    <property type="entry name" value="TolB, C-terminal domain"/>
    <property type="match status" value="1"/>
</dbReference>
<dbReference type="InterPro" id="IPR018097">
    <property type="entry name" value="EGF_Ca-bd_CS"/>
</dbReference>
<dbReference type="GO" id="GO:0005576">
    <property type="term" value="C:extracellular region"/>
    <property type="evidence" value="ECO:0007669"/>
    <property type="project" value="UniProtKB-SubCell"/>
</dbReference>
<evidence type="ECO:0000256" key="20">
    <source>
        <dbReference type="SAM" id="Phobius"/>
    </source>
</evidence>
<feature type="repeat" description="LDL-receptor class B" evidence="18">
    <location>
        <begin position="493"/>
        <end position="535"/>
    </location>
</feature>
<keyword evidence="15" id="KW-0325">Glycoprotein</keyword>
<feature type="disulfide bond" evidence="17">
    <location>
        <begin position="154"/>
        <end position="166"/>
    </location>
</feature>
<dbReference type="SMART" id="SM00179">
    <property type="entry name" value="EGF_CA"/>
    <property type="match status" value="2"/>
</dbReference>
<dbReference type="PROSITE" id="PS51120">
    <property type="entry name" value="LDLRB"/>
    <property type="match status" value="4"/>
</dbReference>
<accession>A0A1A8BLD2</accession>
<feature type="repeat" description="LDL-receptor class B" evidence="18">
    <location>
        <begin position="446"/>
        <end position="492"/>
    </location>
</feature>
<feature type="disulfide bond" evidence="17">
    <location>
        <begin position="289"/>
        <end position="307"/>
    </location>
</feature>
<feature type="region of interest" description="Disordered" evidence="19">
    <location>
        <begin position="716"/>
        <end position="770"/>
    </location>
</feature>
<dbReference type="SUPFAM" id="SSF57184">
    <property type="entry name" value="Growth factor receptor domain"/>
    <property type="match status" value="1"/>
</dbReference>
<dbReference type="InterPro" id="IPR000152">
    <property type="entry name" value="EGF-type_Asp/Asn_hydroxyl_site"/>
</dbReference>
<dbReference type="InterPro" id="IPR002172">
    <property type="entry name" value="LDrepeatLR_classA_rpt"/>
</dbReference>
<feature type="disulfide bond" evidence="17">
    <location>
        <begin position="202"/>
        <end position="214"/>
    </location>
</feature>
<dbReference type="InterPro" id="IPR026823">
    <property type="entry name" value="cEGF"/>
</dbReference>
<dbReference type="PROSITE" id="PS01186">
    <property type="entry name" value="EGF_2"/>
    <property type="match status" value="2"/>
</dbReference>
<dbReference type="GO" id="GO:0006898">
    <property type="term" value="P:receptor-mediated endocytosis"/>
    <property type="evidence" value="ECO:0007669"/>
    <property type="project" value="TreeGrafter"/>
</dbReference>
<dbReference type="PROSITE" id="PS01209">
    <property type="entry name" value="LDLRA_1"/>
    <property type="match status" value="2"/>
</dbReference>
<evidence type="ECO:0000256" key="6">
    <source>
        <dbReference type="ARBA" id="ARBA00022536"/>
    </source>
</evidence>
<dbReference type="PANTHER" id="PTHR22722:SF15">
    <property type="entry name" value="LOW-DENSITY LIPOPROTEIN RECEPTOR-RELATED"/>
    <property type="match status" value="1"/>
</dbReference>
<evidence type="ECO:0000256" key="8">
    <source>
        <dbReference type="ARBA" id="ARBA00022692"/>
    </source>
</evidence>
<dbReference type="InterPro" id="IPR011042">
    <property type="entry name" value="6-blade_b-propeller_TolB-like"/>
</dbReference>
<evidence type="ECO:0000256" key="19">
    <source>
        <dbReference type="SAM" id="MobiDB-lite"/>
    </source>
</evidence>
<dbReference type="Pfam" id="PF12662">
    <property type="entry name" value="cEGF"/>
    <property type="match status" value="1"/>
</dbReference>
<feature type="disulfide bond" evidence="17">
    <location>
        <begin position="134"/>
        <end position="149"/>
    </location>
</feature>
<keyword evidence="9 21" id="KW-0732">Signal</keyword>
<feature type="signal peptide" evidence="21">
    <location>
        <begin position="1"/>
        <end position="32"/>
    </location>
</feature>
<dbReference type="SUPFAM" id="SSF63825">
    <property type="entry name" value="YWTD domain"/>
    <property type="match status" value="1"/>
</dbReference>
<evidence type="ECO:0000256" key="18">
    <source>
        <dbReference type="PROSITE-ProRule" id="PRU00461"/>
    </source>
</evidence>
<evidence type="ECO:0000256" key="12">
    <source>
        <dbReference type="ARBA" id="ARBA00023136"/>
    </source>
</evidence>
<dbReference type="PROSITE" id="PS00010">
    <property type="entry name" value="ASX_HYDROXYL"/>
    <property type="match status" value="1"/>
</dbReference>
<dbReference type="FunFam" id="2.10.25.10:FF:000009">
    <property type="entry name" value="Low-density lipoprotein receptor isoform 1"/>
    <property type="match status" value="1"/>
</dbReference>
<keyword evidence="8 20" id="KW-0812">Transmembrane</keyword>
<dbReference type="AlphaFoldDB" id="A0A1A8BLD2"/>
<feature type="chain" id="PRO_5008366814" description="EGF-like domain-containing protein" evidence="21">
    <location>
        <begin position="33"/>
        <end position="853"/>
    </location>
</feature>
<gene>
    <name evidence="23" type="primary">Nfu_g_1_013707</name>
</gene>
<comment type="subcellular location">
    <subcellularLocation>
        <location evidence="1">Cell membrane</location>
        <topology evidence="1">Single-pass type I membrane protein</topology>
    </subcellularLocation>
    <subcellularLocation>
        <location evidence="2">Secreted</location>
    </subcellularLocation>
</comment>
<evidence type="ECO:0000256" key="9">
    <source>
        <dbReference type="ARBA" id="ARBA00022729"/>
    </source>
</evidence>
<evidence type="ECO:0000256" key="7">
    <source>
        <dbReference type="ARBA" id="ARBA00022583"/>
    </source>
</evidence>
<feature type="disulfide bond" evidence="17">
    <location>
        <begin position="40"/>
        <end position="58"/>
    </location>
</feature>
<feature type="disulfide bond" evidence="17">
    <location>
        <begin position="33"/>
        <end position="45"/>
    </location>
</feature>
<feature type="domain" description="EGF-like" evidence="22">
    <location>
        <begin position="319"/>
        <end position="359"/>
    </location>
</feature>
<dbReference type="FunFam" id="4.10.400.10:FF:000034">
    <property type="entry name" value="Low-density lipoprotein receptor-related protein 2"/>
    <property type="match status" value="2"/>
</dbReference>
<comment type="similarity">
    <text evidence="3">Belongs to the LDLR family.</text>
</comment>
<dbReference type="GO" id="GO:0005509">
    <property type="term" value="F:calcium ion binding"/>
    <property type="evidence" value="ECO:0007669"/>
    <property type="project" value="InterPro"/>
</dbReference>
<reference evidence="23" key="1">
    <citation type="submission" date="2016-05" db="EMBL/GenBank/DDBJ databases">
        <authorList>
            <person name="Lavstsen T."/>
            <person name="Jespersen J.S."/>
        </authorList>
    </citation>
    <scope>NUCLEOTIDE SEQUENCE</scope>
    <source>
        <tissue evidence="23">Brain</tissue>
    </source>
</reference>
<feature type="compositionally biased region" description="Low complexity" evidence="19">
    <location>
        <begin position="726"/>
        <end position="750"/>
    </location>
</feature>
<dbReference type="Gene3D" id="4.10.400.10">
    <property type="entry name" value="Low-density Lipoprotein Receptor"/>
    <property type="match status" value="7"/>
</dbReference>
<dbReference type="Gene3D" id="2.10.25.10">
    <property type="entry name" value="Laminin"/>
    <property type="match status" value="3"/>
</dbReference>
<evidence type="ECO:0000259" key="22">
    <source>
        <dbReference type="PROSITE" id="PS50026"/>
    </source>
</evidence>
<dbReference type="PRINTS" id="PR00261">
    <property type="entry name" value="LDLRECEPTOR"/>
</dbReference>
<keyword evidence="7" id="KW-0254">Endocytosis</keyword>
<dbReference type="PROSITE" id="PS50026">
    <property type="entry name" value="EGF_3"/>
    <property type="match status" value="1"/>
</dbReference>
<feature type="transmembrane region" description="Helical" evidence="20">
    <location>
        <begin position="777"/>
        <end position="799"/>
    </location>
</feature>
<dbReference type="InterPro" id="IPR001881">
    <property type="entry name" value="EGF-like_Ca-bd_dom"/>
</dbReference>
<evidence type="ECO:0000256" key="3">
    <source>
        <dbReference type="ARBA" id="ARBA00009939"/>
    </source>
</evidence>
<feature type="repeat" description="LDL-receptor class B" evidence="18">
    <location>
        <begin position="580"/>
        <end position="624"/>
    </location>
</feature>
<dbReference type="FunFam" id="4.10.400.10:FF:000113">
    <property type="entry name" value="Low-density lipoprotein receptor-related protein 8"/>
    <property type="match status" value="1"/>
</dbReference>
<evidence type="ECO:0000313" key="23">
    <source>
        <dbReference type="EMBL" id="SBP67698.1"/>
    </source>
</evidence>
<dbReference type="InterPro" id="IPR036055">
    <property type="entry name" value="LDL_receptor-like_sf"/>
</dbReference>
<dbReference type="InterPro" id="IPR009030">
    <property type="entry name" value="Growth_fac_rcpt_cys_sf"/>
</dbReference>
<keyword evidence="13 17" id="KW-1015">Disulfide bond</keyword>
<dbReference type="PROSITE" id="PS50068">
    <property type="entry name" value="LDLRA_2"/>
    <property type="match status" value="7"/>
</dbReference>
<evidence type="ECO:0000256" key="5">
    <source>
        <dbReference type="ARBA" id="ARBA00022525"/>
    </source>
</evidence>
<keyword evidence="6 16" id="KW-0245">EGF-like domain</keyword>
<sequence>MTRMWKGLAGLSSWWCLVMLIHLLAQTDTAFACSSTQFTCGNGRCITRRWICDGTDDCGDASDELPAVCASKTCLESQFNCGAPLNQCIPKSWHCDGSADCRNGADETNCTAKQCRDEEFQCANGQCVSKAFVCDKENDCSDGSDESSCPKPTCSLQSFQCHDSVCVPDIWRCDGDRDCRDGSDEWPENCLDKQPRERPSKCGAHDFECANGECVHQSWRCDGGIDCTDRSDELNCSHPTCRHDEFRCDNGTCISDSLRCNSVHDCLDGSDEAGCHTEDACKDPNQFKCGSGECISMDKVCDKDRDCSDGSDQPEGQCGVDECLTANGGCSHTCNNLKIGYNCSCPAGYSLKSDNKTCQDIDECEEPDTCSQLCINLLGSYKCDCYDGYEIDPVSNACKAGSGTVPMLFFTNQHEVRKITVDHSEYVRLIPQLKNAVALDLDIPNKRIFWSDLSEKKIYSSGIDEVDDSSRHIEVIGSGLETPEGLAVDWIYGNIYWTDSLLKSISVASTDGVKRKTLITTNLGKPKAITVDPVNNFMYWTDWGEEPKIEKCGLNGAGRVILVKEGIERPNGITLDMVNQRLYWVDAKLHTIFSIDVYGGSRHTLIHSEEQLSWPSSLAVFEEKIYWTDIINGAVFSANRLTGKNITTLAVDLERPEDIVLYHDLKQSAGVNWCRNSHSVNGGCEFLCLPAPLTGERAPKYTCSCSDSTTLGPDGKKCVEAPQAPTSQTTTTTTSTTQTSTTTSPIQTTQRTEEPVVPAEGRKQSVMPEEAPSSHPLALYIVLPIVVLAMLSFGAVMLWRHWRVKNTNTIHFANPVYQKTTEDEVHICRSGFDGHVYPERQMVSMEDMDMDMA</sequence>
<dbReference type="InterPro" id="IPR000033">
    <property type="entry name" value="LDLR_classB_rpt"/>
</dbReference>
<dbReference type="Pfam" id="PF00057">
    <property type="entry name" value="Ldl_recept_a"/>
    <property type="match status" value="7"/>
</dbReference>
<dbReference type="EMBL" id="HADZ01003757">
    <property type="protein sequence ID" value="SBP67698.1"/>
    <property type="molecule type" value="Transcribed_RNA"/>
</dbReference>
<evidence type="ECO:0000256" key="15">
    <source>
        <dbReference type="ARBA" id="ARBA00023180"/>
    </source>
</evidence>
<evidence type="ECO:0000256" key="16">
    <source>
        <dbReference type="PROSITE-ProRule" id="PRU00076"/>
    </source>
</evidence>
<dbReference type="InterPro" id="IPR000742">
    <property type="entry name" value="EGF"/>
</dbReference>
<feature type="disulfide bond" evidence="17">
    <location>
        <begin position="95"/>
        <end position="110"/>
    </location>
</feature>
<keyword evidence="5" id="KW-0964">Secreted</keyword>
<organism evidence="23">
    <name type="scientific">Nothobranchius kadleci</name>
    <name type="common">African annual killifish</name>
    <dbReference type="NCBI Taxonomy" id="1051664"/>
    <lineage>
        <taxon>Eukaryota</taxon>
        <taxon>Metazoa</taxon>
        <taxon>Chordata</taxon>
        <taxon>Craniata</taxon>
        <taxon>Vertebrata</taxon>
        <taxon>Euteleostomi</taxon>
        <taxon>Actinopterygii</taxon>
        <taxon>Neopterygii</taxon>
        <taxon>Teleostei</taxon>
        <taxon>Neoteleostei</taxon>
        <taxon>Acanthomorphata</taxon>
        <taxon>Ovalentaria</taxon>
        <taxon>Atherinomorphae</taxon>
        <taxon>Cyprinodontiformes</taxon>
        <taxon>Nothobranchiidae</taxon>
        <taxon>Nothobranchius</taxon>
    </lineage>
</organism>
<dbReference type="SMART" id="SM00192">
    <property type="entry name" value="LDLa"/>
    <property type="match status" value="7"/>
</dbReference>
<feature type="disulfide bond" evidence="17">
    <location>
        <begin position="209"/>
        <end position="227"/>
    </location>
</feature>
<evidence type="ECO:0000256" key="11">
    <source>
        <dbReference type="ARBA" id="ARBA00022989"/>
    </source>
</evidence>
<dbReference type="GO" id="GO:0042562">
    <property type="term" value="F:hormone binding"/>
    <property type="evidence" value="ECO:0007669"/>
    <property type="project" value="TreeGrafter"/>
</dbReference>
<dbReference type="Pfam" id="PF00058">
    <property type="entry name" value="Ldl_recept_b"/>
    <property type="match status" value="5"/>
</dbReference>
<dbReference type="InterPro" id="IPR023415">
    <property type="entry name" value="LDLR_class-A_CS"/>
</dbReference>
<name>A0A1A8BLD2_NOTKA</name>
<dbReference type="FunFam" id="2.120.10.30:FF:000241">
    <property type="entry name" value="Low-density lipoprotein receptor-related protein 6"/>
    <property type="match status" value="1"/>
</dbReference>
<dbReference type="GO" id="GO:0016324">
    <property type="term" value="C:apical plasma membrane"/>
    <property type="evidence" value="ECO:0007669"/>
    <property type="project" value="TreeGrafter"/>
</dbReference>
<evidence type="ECO:0000256" key="13">
    <source>
        <dbReference type="ARBA" id="ARBA00023157"/>
    </source>
</evidence>
<dbReference type="FunFam" id="4.10.400.10:FF:000030">
    <property type="entry name" value="Sortilin related receptor 1"/>
    <property type="match status" value="1"/>
</dbReference>
<feature type="disulfide bond" evidence="17">
    <location>
        <begin position="241"/>
        <end position="253"/>
    </location>
</feature>
<evidence type="ECO:0000256" key="10">
    <source>
        <dbReference type="ARBA" id="ARBA00022737"/>
    </source>
</evidence>
<dbReference type="SMART" id="SM00135">
    <property type="entry name" value="LY"/>
    <property type="match status" value="5"/>
</dbReference>
<evidence type="ECO:0000256" key="4">
    <source>
        <dbReference type="ARBA" id="ARBA00022475"/>
    </source>
</evidence>
<feature type="disulfide bond" evidence="17">
    <location>
        <begin position="221"/>
        <end position="236"/>
    </location>
</feature>
<evidence type="ECO:0000256" key="1">
    <source>
        <dbReference type="ARBA" id="ARBA00004251"/>
    </source>
</evidence>
<feature type="disulfide bond" evidence="17">
    <location>
        <begin position="122"/>
        <end position="140"/>
    </location>
</feature>
<feature type="disulfide bond" evidence="17">
    <location>
        <begin position="260"/>
        <end position="275"/>
    </location>
</feature>
<dbReference type="SUPFAM" id="SSF57424">
    <property type="entry name" value="LDL receptor-like module"/>
    <property type="match status" value="7"/>
</dbReference>
<keyword evidence="14" id="KW-0675">Receptor</keyword>
<feature type="disulfide bond" evidence="17">
    <location>
        <begin position="161"/>
        <end position="179"/>
    </location>
</feature>
<dbReference type="PROSITE" id="PS01187">
    <property type="entry name" value="EGF_CA"/>
    <property type="match status" value="1"/>
</dbReference>
<keyword evidence="10" id="KW-0677">Repeat</keyword>
<evidence type="ECO:0000256" key="2">
    <source>
        <dbReference type="ARBA" id="ARBA00004613"/>
    </source>
</evidence>
<keyword evidence="4" id="KW-1003">Cell membrane</keyword>
<evidence type="ECO:0000256" key="14">
    <source>
        <dbReference type="ARBA" id="ARBA00023170"/>
    </source>
</evidence>
<dbReference type="GO" id="GO:0043235">
    <property type="term" value="C:receptor complex"/>
    <property type="evidence" value="ECO:0007669"/>
    <property type="project" value="TreeGrafter"/>
</dbReference>
<dbReference type="CDD" id="cd00054">
    <property type="entry name" value="EGF_CA"/>
    <property type="match status" value="2"/>
</dbReference>
<protein>
    <recommendedName>
        <fullName evidence="22">EGF-like domain-containing protein</fullName>
    </recommendedName>
</protein>
<keyword evidence="12 20" id="KW-0472">Membrane</keyword>
<reference evidence="23" key="2">
    <citation type="submission" date="2016-06" db="EMBL/GenBank/DDBJ databases">
        <title>The genome of a short-lived fish provides insights into sex chromosome evolution and the genetic control of aging.</title>
        <authorList>
            <person name="Reichwald K."/>
            <person name="Felder M."/>
            <person name="Petzold A."/>
            <person name="Koch P."/>
            <person name="Groth M."/>
            <person name="Platzer M."/>
        </authorList>
    </citation>
    <scope>NUCLEOTIDE SEQUENCE</scope>
    <source>
        <tissue evidence="23">Brain</tissue>
    </source>
</reference>
<comment type="caution">
    <text evidence="16">Lacks conserved residue(s) required for the propagation of feature annotation.</text>
</comment>
<dbReference type="PANTHER" id="PTHR22722">
    <property type="entry name" value="LOW-DENSITY LIPOPROTEIN RECEPTOR-RELATED PROTEIN 2-RELATED"/>
    <property type="match status" value="1"/>
</dbReference>
<proteinExistence type="inferred from homology"/>
<dbReference type="FunFam" id="4.10.400.10:FF:000124">
    <property type="entry name" value="Low density lipoprotein receptor"/>
    <property type="match status" value="1"/>
</dbReference>
<keyword evidence="11 20" id="KW-1133">Transmembrane helix</keyword>
<evidence type="ECO:0000256" key="21">
    <source>
        <dbReference type="SAM" id="SignalP"/>
    </source>
</evidence>
<evidence type="ECO:0000256" key="17">
    <source>
        <dbReference type="PROSITE-ProRule" id="PRU00124"/>
    </source>
</evidence>
<dbReference type="InterPro" id="IPR051221">
    <property type="entry name" value="LDLR-related"/>
</dbReference>
<dbReference type="CDD" id="cd00112">
    <property type="entry name" value="LDLa"/>
    <property type="match status" value="7"/>
</dbReference>
<feature type="disulfide bond" evidence="17">
    <location>
        <begin position="115"/>
        <end position="127"/>
    </location>
</feature>
<feature type="disulfide bond" evidence="17">
    <location>
        <begin position="248"/>
        <end position="266"/>
    </location>
</feature>
<feature type="repeat" description="LDL-receptor class B" evidence="18">
    <location>
        <begin position="536"/>
        <end position="579"/>
    </location>
</feature>
<dbReference type="SMART" id="SM00181">
    <property type="entry name" value="EGF"/>
    <property type="match status" value="4"/>
</dbReference>